<evidence type="ECO:0000259" key="9">
    <source>
        <dbReference type="Pfam" id="PF04239"/>
    </source>
</evidence>
<evidence type="ECO:0000256" key="1">
    <source>
        <dbReference type="ARBA" id="ARBA00004651"/>
    </source>
</evidence>
<dbReference type="InterPro" id="IPR007353">
    <property type="entry name" value="DUF421"/>
</dbReference>
<comment type="similarity">
    <text evidence="2">Belongs to the UPF0702 family.</text>
</comment>
<keyword evidence="12" id="KW-1185">Reference proteome</keyword>
<reference evidence="12" key="1">
    <citation type="submission" date="2016-10" db="EMBL/GenBank/DDBJ databases">
        <authorList>
            <person name="Varghese N."/>
            <person name="Submissions S."/>
        </authorList>
    </citation>
    <scope>NUCLEOTIDE SEQUENCE [LARGE SCALE GENOMIC DNA]</scope>
    <source>
        <strain evidence="12">PL19</strain>
    </source>
</reference>
<dbReference type="OrthoDB" id="9793799at2"/>
<feature type="transmembrane region" description="Helical" evidence="8">
    <location>
        <begin position="68"/>
        <end position="86"/>
    </location>
</feature>
<name>A0A1I4CX02_9ACTN</name>
<dbReference type="InterPro" id="IPR048454">
    <property type="entry name" value="YetF_N"/>
</dbReference>
<feature type="domain" description="YetF C-terminal" evidence="9">
    <location>
        <begin position="87"/>
        <end position="156"/>
    </location>
</feature>
<dbReference type="RefSeq" id="WP_093850160.1">
    <property type="nucleotide sequence ID" value="NZ_FOSG01000009.1"/>
</dbReference>
<dbReference type="PANTHER" id="PTHR34582">
    <property type="entry name" value="UPF0702 TRANSMEMBRANE PROTEIN YCAP"/>
    <property type="match status" value="1"/>
</dbReference>
<evidence type="ECO:0000313" key="11">
    <source>
        <dbReference type="EMBL" id="SFK85140.1"/>
    </source>
</evidence>
<feature type="domain" description="YetF-like N-terminal transmembrane" evidence="10">
    <location>
        <begin position="21"/>
        <end position="81"/>
    </location>
</feature>
<comment type="subcellular location">
    <subcellularLocation>
        <location evidence="1">Cell membrane</location>
        <topology evidence="1">Multi-pass membrane protein</topology>
    </subcellularLocation>
</comment>
<evidence type="ECO:0000256" key="3">
    <source>
        <dbReference type="ARBA" id="ARBA00022475"/>
    </source>
</evidence>
<proteinExistence type="inferred from homology"/>
<dbReference type="AlphaFoldDB" id="A0A1I4CX02"/>
<dbReference type="PANTHER" id="PTHR34582:SF6">
    <property type="entry name" value="UPF0702 TRANSMEMBRANE PROTEIN YCAP"/>
    <property type="match status" value="1"/>
</dbReference>
<dbReference type="Gene3D" id="3.30.240.20">
    <property type="entry name" value="bsu07140 like domains"/>
    <property type="match status" value="1"/>
</dbReference>
<keyword evidence="4 8" id="KW-0812">Transmembrane</keyword>
<keyword evidence="3" id="KW-1003">Cell membrane</keyword>
<evidence type="ECO:0000256" key="2">
    <source>
        <dbReference type="ARBA" id="ARBA00006448"/>
    </source>
</evidence>
<feature type="transmembrane region" description="Helical" evidence="8">
    <location>
        <begin position="12"/>
        <end position="31"/>
    </location>
</feature>
<evidence type="ECO:0000313" key="12">
    <source>
        <dbReference type="Proteomes" id="UP000198928"/>
    </source>
</evidence>
<keyword evidence="5 8" id="KW-1133">Transmembrane helix</keyword>
<feature type="transmembrane region" description="Helical" evidence="8">
    <location>
        <begin position="43"/>
        <end position="62"/>
    </location>
</feature>
<keyword evidence="6 8" id="KW-0472">Membrane</keyword>
<evidence type="ECO:0000256" key="5">
    <source>
        <dbReference type="ARBA" id="ARBA00022989"/>
    </source>
</evidence>
<organism evidence="11 12">
    <name type="scientific">Streptomyces pini</name>
    <dbReference type="NCBI Taxonomy" id="1520580"/>
    <lineage>
        <taxon>Bacteria</taxon>
        <taxon>Bacillati</taxon>
        <taxon>Actinomycetota</taxon>
        <taxon>Actinomycetes</taxon>
        <taxon>Kitasatosporales</taxon>
        <taxon>Streptomycetaceae</taxon>
        <taxon>Streptomyces</taxon>
    </lineage>
</organism>
<protein>
    <recommendedName>
        <fullName evidence="13">DUF421 domain-containing protein</fullName>
    </recommendedName>
</protein>
<dbReference type="EMBL" id="FOSG01000009">
    <property type="protein sequence ID" value="SFK85140.1"/>
    <property type="molecule type" value="Genomic_DNA"/>
</dbReference>
<accession>A0A1I4CX02</accession>
<dbReference type="Pfam" id="PF20730">
    <property type="entry name" value="YetF_N"/>
    <property type="match status" value="1"/>
</dbReference>
<evidence type="ECO:0000256" key="7">
    <source>
        <dbReference type="SAM" id="MobiDB-lite"/>
    </source>
</evidence>
<gene>
    <name evidence="11" type="ORF">SAMN05192584_109157</name>
</gene>
<feature type="region of interest" description="Disordered" evidence="7">
    <location>
        <begin position="157"/>
        <end position="176"/>
    </location>
</feature>
<evidence type="ECO:0000259" key="10">
    <source>
        <dbReference type="Pfam" id="PF20730"/>
    </source>
</evidence>
<evidence type="ECO:0000256" key="8">
    <source>
        <dbReference type="SAM" id="Phobius"/>
    </source>
</evidence>
<dbReference type="InterPro" id="IPR023090">
    <property type="entry name" value="UPF0702_alpha/beta_dom_sf"/>
</dbReference>
<dbReference type="Proteomes" id="UP000198928">
    <property type="component" value="Unassembled WGS sequence"/>
</dbReference>
<evidence type="ECO:0008006" key="13">
    <source>
        <dbReference type="Google" id="ProtNLM"/>
    </source>
</evidence>
<dbReference type="GO" id="GO:0005886">
    <property type="term" value="C:plasma membrane"/>
    <property type="evidence" value="ECO:0007669"/>
    <property type="project" value="UniProtKB-SubCell"/>
</dbReference>
<evidence type="ECO:0000256" key="4">
    <source>
        <dbReference type="ARBA" id="ARBA00022692"/>
    </source>
</evidence>
<dbReference type="Pfam" id="PF04239">
    <property type="entry name" value="DUF421"/>
    <property type="match status" value="1"/>
</dbReference>
<sequence length="176" mass="18473">MFFDTGYDLLRVAVMTACSYAALITAVRISGKRTLAKMNAFDLVVTVALGSTLATILLNATVSLAEGAIALVLLVALQFVSAWAAVRSRRFRRLVKAEPTLLLSGGHMLADAMARQRVTESEVLQAIRSQGVGSVEEVAAVVLETDGKFSVITRSQAGSGSSLSDVGRVAGTRAEG</sequence>
<evidence type="ECO:0000256" key="6">
    <source>
        <dbReference type="ARBA" id="ARBA00023136"/>
    </source>
</evidence>